<protein>
    <submittedName>
        <fullName evidence="1">Uncharacterized protein</fullName>
    </submittedName>
</protein>
<dbReference type="AlphaFoldDB" id="A0A7G9R7Y3"/>
<dbReference type="Proteomes" id="UP000515947">
    <property type="component" value="Chromosome"/>
</dbReference>
<keyword evidence="2" id="KW-1185">Reference proteome</keyword>
<evidence type="ECO:0000313" key="1">
    <source>
        <dbReference type="EMBL" id="QNN51708.1"/>
    </source>
</evidence>
<dbReference type="RefSeq" id="WP_187577544.1">
    <property type="nucleotide sequence ID" value="NZ_CP060713.1"/>
</dbReference>
<name>A0A7G9R7Y3_9ACTN</name>
<accession>A0A7G9R7Y3</accession>
<proteinExistence type="predicted"/>
<evidence type="ECO:0000313" key="2">
    <source>
        <dbReference type="Proteomes" id="UP000515947"/>
    </source>
</evidence>
<organism evidence="1 2">
    <name type="scientific">Nocardioides mesophilus</name>
    <dbReference type="NCBI Taxonomy" id="433659"/>
    <lineage>
        <taxon>Bacteria</taxon>
        <taxon>Bacillati</taxon>
        <taxon>Actinomycetota</taxon>
        <taxon>Actinomycetes</taxon>
        <taxon>Propionibacteriales</taxon>
        <taxon>Nocardioidaceae</taxon>
        <taxon>Nocardioides</taxon>
    </lineage>
</organism>
<dbReference type="KEGG" id="nmes:H9L09_14210"/>
<sequence length="361" mass="39065">MNDQAAATGLGLVRADDRSEAVAALVQHVGRRVGLQGVLADLNRTGRVGPVPASAAVWGFRLQAEDDHSPRWWPQGITTSGDANADGQVGGRSVVLTSAYSKEVNGLHMGSRITVTDVTEPNRVRYRHVLLVEALEVDGQLELRPVKVHAGGLVWHGRHLHVAATARGLATFRLDDILEVPRSGAAARFGLGADGALDAFGHRYVLPLRFRYVAEHAAAVAPMRYSFLSLERDDGAVRLVAGEYGRDGATTRLLRYAIDPASRLPAEDWLGRSRPLEVEVGVDGMQGAVVVGGRHYLSTSAGPSRHGSIWVGTPDALERRPGVLPVGPEDLSYAAATDRIWCVSEYPRHRYVFAMDRSRLD</sequence>
<reference evidence="1 2" key="1">
    <citation type="submission" date="2020-08" db="EMBL/GenBank/DDBJ databases">
        <title>Genome sequence of Nocardioides mesophilus KACC 16243T.</title>
        <authorList>
            <person name="Hyun D.-W."/>
            <person name="Bae J.-W."/>
        </authorList>
    </citation>
    <scope>NUCLEOTIDE SEQUENCE [LARGE SCALE GENOMIC DNA]</scope>
    <source>
        <strain evidence="1 2">KACC 16243</strain>
    </source>
</reference>
<dbReference type="EMBL" id="CP060713">
    <property type="protein sequence ID" value="QNN51708.1"/>
    <property type="molecule type" value="Genomic_DNA"/>
</dbReference>
<gene>
    <name evidence="1" type="ORF">H9L09_14210</name>
</gene>